<feature type="compositionally biased region" description="Low complexity" evidence="1">
    <location>
        <begin position="269"/>
        <end position="280"/>
    </location>
</feature>
<dbReference type="EMBL" id="MCFL01000034">
    <property type="protein sequence ID" value="ORZ33593.1"/>
    <property type="molecule type" value="Genomic_DNA"/>
</dbReference>
<feature type="region of interest" description="Disordered" evidence="1">
    <location>
        <begin position="45"/>
        <end position="64"/>
    </location>
</feature>
<dbReference type="Proteomes" id="UP000193411">
    <property type="component" value="Unassembled WGS sequence"/>
</dbReference>
<keyword evidence="3" id="KW-1185">Reference proteome</keyword>
<gene>
    <name evidence="2" type="ORF">BCR44DRAFT_54547</name>
</gene>
<feature type="region of interest" description="Disordered" evidence="1">
    <location>
        <begin position="150"/>
        <end position="171"/>
    </location>
</feature>
<feature type="region of interest" description="Disordered" evidence="1">
    <location>
        <begin position="259"/>
        <end position="280"/>
    </location>
</feature>
<feature type="compositionally biased region" description="Low complexity" evidence="1">
    <location>
        <begin position="47"/>
        <end position="59"/>
    </location>
</feature>
<accession>A0A1Y2HIR1</accession>
<feature type="compositionally biased region" description="Low complexity" evidence="1">
    <location>
        <begin position="150"/>
        <end position="161"/>
    </location>
</feature>
<comment type="caution">
    <text evidence="2">The sequence shown here is derived from an EMBL/GenBank/DDBJ whole genome shotgun (WGS) entry which is preliminary data.</text>
</comment>
<evidence type="ECO:0000256" key="1">
    <source>
        <dbReference type="SAM" id="MobiDB-lite"/>
    </source>
</evidence>
<organism evidence="2 3">
    <name type="scientific">Catenaria anguillulae PL171</name>
    <dbReference type="NCBI Taxonomy" id="765915"/>
    <lineage>
        <taxon>Eukaryota</taxon>
        <taxon>Fungi</taxon>
        <taxon>Fungi incertae sedis</taxon>
        <taxon>Blastocladiomycota</taxon>
        <taxon>Blastocladiomycetes</taxon>
        <taxon>Blastocladiales</taxon>
        <taxon>Catenariaceae</taxon>
        <taxon>Catenaria</taxon>
    </lineage>
</organism>
<name>A0A1Y2HIR1_9FUNG</name>
<reference evidence="2 3" key="1">
    <citation type="submission" date="2016-07" db="EMBL/GenBank/DDBJ databases">
        <title>Pervasive Adenine N6-methylation of Active Genes in Fungi.</title>
        <authorList>
            <consortium name="DOE Joint Genome Institute"/>
            <person name="Mondo S.J."/>
            <person name="Dannebaum R.O."/>
            <person name="Kuo R.C."/>
            <person name="Labutti K."/>
            <person name="Haridas S."/>
            <person name="Kuo A."/>
            <person name="Salamov A."/>
            <person name="Ahrendt S.R."/>
            <person name="Lipzen A."/>
            <person name="Sullivan W."/>
            <person name="Andreopoulos W.B."/>
            <person name="Clum A."/>
            <person name="Lindquist E."/>
            <person name="Daum C."/>
            <person name="Ramamoorthy G.K."/>
            <person name="Gryganskyi A."/>
            <person name="Culley D."/>
            <person name="Magnuson J.K."/>
            <person name="James T.Y."/>
            <person name="O'Malley M.A."/>
            <person name="Stajich J.E."/>
            <person name="Spatafora J.W."/>
            <person name="Visel A."/>
            <person name="Grigoriev I.V."/>
        </authorList>
    </citation>
    <scope>NUCLEOTIDE SEQUENCE [LARGE SCALE GENOMIC DNA]</scope>
    <source>
        <strain evidence="2 3">PL171</strain>
    </source>
</reference>
<proteinExistence type="predicted"/>
<protein>
    <submittedName>
        <fullName evidence="2">Uncharacterized protein</fullName>
    </submittedName>
</protein>
<dbReference type="AlphaFoldDB" id="A0A1Y2HIR1"/>
<evidence type="ECO:0000313" key="2">
    <source>
        <dbReference type="EMBL" id="ORZ33593.1"/>
    </source>
</evidence>
<sequence>MPSTSAFHLDHHQGSAQTLDALHPLPLPTWFHQAEQDIVSLLHHLGQQQQQQPEQPAQPNTDQLAASSVLPSALTAVYAVSIDSHDHRSHNLSNRVSCHDLYHPGFAAFQQVYRLLSALDRFNTSLTEHFFYSRFGIHRSRLHQLLDLSSPRPRSSVAPPSDNRSLHPGNQLSYASAASGISTTAHDQDLRWGQGADIIHSQEDPLPEPPKAPLVQGACRRGIPPPSTTWATFDCSRPHYPQVVLPPPVSMPGLPAFPANQSPYPLAPAPSFSSSSAFGA</sequence>
<evidence type="ECO:0000313" key="3">
    <source>
        <dbReference type="Proteomes" id="UP000193411"/>
    </source>
</evidence>